<keyword evidence="9" id="KW-1185">Reference proteome</keyword>
<evidence type="ECO:0000256" key="6">
    <source>
        <dbReference type="ARBA" id="ARBA00023136"/>
    </source>
</evidence>
<feature type="transmembrane region" description="Helical" evidence="7">
    <location>
        <begin position="188"/>
        <end position="208"/>
    </location>
</feature>
<name>A0A372LQD1_9BACI</name>
<feature type="transmembrane region" description="Helical" evidence="7">
    <location>
        <begin position="69"/>
        <end position="89"/>
    </location>
</feature>
<dbReference type="OrthoDB" id="5597247at2"/>
<organism evidence="8 9">
    <name type="scientific">Peribacillus saganii</name>
    <dbReference type="NCBI Taxonomy" id="2303992"/>
    <lineage>
        <taxon>Bacteria</taxon>
        <taxon>Bacillati</taxon>
        <taxon>Bacillota</taxon>
        <taxon>Bacilli</taxon>
        <taxon>Bacillales</taxon>
        <taxon>Bacillaceae</taxon>
        <taxon>Peribacillus</taxon>
    </lineage>
</organism>
<dbReference type="AlphaFoldDB" id="A0A372LQD1"/>
<feature type="transmembrane region" description="Helical" evidence="7">
    <location>
        <begin position="394"/>
        <end position="418"/>
    </location>
</feature>
<keyword evidence="4 7" id="KW-0812">Transmembrane</keyword>
<dbReference type="Proteomes" id="UP000264541">
    <property type="component" value="Unassembled WGS sequence"/>
</dbReference>
<keyword evidence="5 7" id="KW-1133">Transmembrane helix</keyword>
<evidence type="ECO:0000256" key="2">
    <source>
        <dbReference type="ARBA" id="ARBA00008821"/>
    </source>
</evidence>
<dbReference type="PANTHER" id="PTHR42810">
    <property type="entry name" value="PURINE PERMEASE C1399.01C-RELATED"/>
    <property type="match status" value="1"/>
</dbReference>
<protein>
    <submittedName>
        <fullName evidence="8">Purine permease</fullName>
    </submittedName>
</protein>
<reference evidence="8 9" key="1">
    <citation type="submission" date="2018-08" db="EMBL/GenBank/DDBJ databases">
        <title>Bacillus chawlae sp. nov., Bacillus glennii sp. nov., and Bacillus saganii sp. nov. Isolated from the Vehicle Assembly Building at Kennedy Space Center where the Viking Spacecraft were Assembled.</title>
        <authorList>
            <person name="Seuylemezian A."/>
            <person name="Vaishampayan P."/>
        </authorList>
    </citation>
    <scope>NUCLEOTIDE SEQUENCE [LARGE SCALE GENOMIC DNA]</scope>
    <source>
        <strain evidence="8 9">V47-23a</strain>
    </source>
</reference>
<dbReference type="GO" id="GO:0005886">
    <property type="term" value="C:plasma membrane"/>
    <property type="evidence" value="ECO:0007669"/>
    <property type="project" value="TreeGrafter"/>
</dbReference>
<comment type="caution">
    <text evidence="8">The sequence shown here is derived from an EMBL/GenBank/DDBJ whole genome shotgun (WGS) entry which is preliminary data.</text>
</comment>
<sequence length="432" mass="45689">MKNLFGAVQWAAFMIASSIVAPIAIADLFQLNPSDSAAFVQRTIMVLGIAGMIQVTAGHKLPINEGPAGLWWGVFALYAGFGASLFGSAANTLQALQAALVASGLLFVLLSLSGIITKISRLFTPVVTGVFLLLLVLQLSKSFISGMLGIGFFKEGIDLKIGALSMAVVFFTFYLTRHTNGIIRQYAILIALAAGWLLFILTGAVKPIDLSAENVISFPGIFVFGPPVFEPGMIAASAFVTLLLLTNMIASVQVAESVIKSAVKGDIKKASLKRAGFATGINQMLGGLFSAVGPVPISGAAGFIASTGFTARLPFFLGSLLVIILSFFPFMMRLFSSIPVPVGYAVTFVIFTNILGLALKEFEKETEPDRTKVVIAFSLKCGIGVMFLEPKAFAGLPVIATSILNNGMILGSIIAIFTDRLTVQIAKRRSNG</sequence>
<feature type="transmembrane region" description="Helical" evidence="7">
    <location>
        <begin position="228"/>
        <end position="250"/>
    </location>
</feature>
<evidence type="ECO:0000256" key="4">
    <source>
        <dbReference type="ARBA" id="ARBA00022692"/>
    </source>
</evidence>
<dbReference type="Pfam" id="PF00860">
    <property type="entry name" value="Xan_ur_permease"/>
    <property type="match status" value="1"/>
</dbReference>
<accession>A0A372LQD1</accession>
<feature type="transmembrane region" description="Helical" evidence="7">
    <location>
        <begin position="313"/>
        <end position="332"/>
    </location>
</feature>
<dbReference type="GO" id="GO:0042907">
    <property type="term" value="F:xanthine transmembrane transporter activity"/>
    <property type="evidence" value="ECO:0007669"/>
    <property type="project" value="TreeGrafter"/>
</dbReference>
<comment type="subcellular location">
    <subcellularLocation>
        <location evidence="1">Membrane</location>
        <topology evidence="1">Multi-pass membrane protein</topology>
    </subcellularLocation>
</comment>
<keyword evidence="3" id="KW-0813">Transport</keyword>
<dbReference type="RefSeq" id="WP_117326000.1">
    <property type="nucleotide sequence ID" value="NZ_QVTE01000016.1"/>
</dbReference>
<evidence type="ECO:0000256" key="7">
    <source>
        <dbReference type="SAM" id="Phobius"/>
    </source>
</evidence>
<comment type="similarity">
    <text evidence="2">Belongs to the nucleobase:cation symporter-2 (NCS2) (TC 2.A.40) family.</text>
</comment>
<evidence type="ECO:0000256" key="1">
    <source>
        <dbReference type="ARBA" id="ARBA00004141"/>
    </source>
</evidence>
<feature type="transmembrane region" description="Helical" evidence="7">
    <location>
        <begin position="95"/>
        <end position="115"/>
    </location>
</feature>
<proteinExistence type="inferred from homology"/>
<feature type="transmembrane region" description="Helical" evidence="7">
    <location>
        <begin position="338"/>
        <end position="359"/>
    </location>
</feature>
<feature type="transmembrane region" description="Helical" evidence="7">
    <location>
        <begin position="159"/>
        <end position="176"/>
    </location>
</feature>
<keyword evidence="6 7" id="KW-0472">Membrane</keyword>
<evidence type="ECO:0000313" key="9">
    <source>
        <dbReference type="Proteomes" id="UP000264541"/>
    </source>
</evidence>
<dbReference type="PANTHER" id="PTHR42810:SF1">
    <property type="entry name" value="PURINE PERMEASE YWDJ-RELATED"/>
    <property type="match status" value="1"/>
</dbReference>
<feature type="transmembrane region" description="Helical" evidence="7">
    <location>
        <begin position="36"/>
        <end position="57"/>
    </location>
</feature>
<evidence type="ECO:0000313" key="8">
    <source>
        <dbReference type="EMBL" id="RFU70418.1"/>
    </source>
</evidence>
<gene>
    <name evidence="8" type="ORF">D0469_07475</name>
</gene>
<dbReference type="NCBIfam" id="NF037981">
    <property type="entry name" value="NCS2_1"/>
    <property type="match status" value="1"/>
</dbReference>
<dbReference type="InterPro" id="IPR006043">
    <property type="entry name" value="NCS2"/>
</dbReference>
<evidence type="ECO:0000256" key="5">
    <source>
        <dbReference type="ARBA" id="ARBA00022989"/>
    </source>
</evidence>
<dbReference type="EMBL" id="QVTE01000016">
    <property type="protein sequence ID" value="RFU70418.1"/>
    <property type="molecule type" value="Genomic_DNA"/>
</dbReference>
<evidence type="ECO:0000256" key="3">
    <source>
        <dbReference type="ARBA" id="ARBA00022448"/>
    </source>
</evidence>